<keyword evidence="3" id="KW-1185">Reference proteome</keyword>
<keyword evidence="1" id="KW-0732">Signal</keyword>
<dbReference type="Proteomes" id="UP001153069">
    <property type="component" value="Unassembled WGS sequence"/>
</dbReference>
<proteinExistence type="predicted"/>
<feature type="chain" id="PRO_5040479320" description="DUF4189 domain-containing protein" evidence="1">
    <location>
        <begin position="20"/>
        <end position="206"/>
    </location>
</feature>
<comment type="caution">
    <text evidence="2">The sequence shown here is derived from an EMBL/GenBank/DDBJ whole genome shotgun (WGS) entry which is preliminary data.</text>
</comment>
<name>A0A9N8EMA2_9STRA</name>
<evidence type="ECO:0000313" key="2">
    <source>
        <dbReference type="EMBL" id="CAB9522915.1"/>
    </source>
</evidence>
<reference evidence="2" key="1">
    <citation type="submission" date="2020-06" db="EMBL/GenBank/DDBJ databases">
        <authorList>
            <consortium name="Plant Systems Biology data submission"/>
        </authorList>
    </citation>
    <scope>NUCLEOTIDE SEQUENCE</scope>
    <source>
        <strain evidence="2">D6</strain>
    </source>
</reference>
<gene>
    <name evidence="2" type="ORF">SEMRO_1356_G265690.1</name>
</gene>
<evidence type="ECO:0000256" key="1">
    <source>
        <dbReference type="SAM" id="SignalP"/>
    </source>
</evidence>
<sequence>MKTIISTITLLFLAPSIEGKLGASFRQLQKQCAVADENGYPIYNFENNYSKRLLYVSSDESRVGGFLNGNKEFESNQWILHAQDKCPSTYKGPAKTCYALYNRATMERLAIEENTKGWQGGIYMVANSNLGDVNIPANEIFALEERIEECKGVEPCNLVTIKNAGTNGRRLFAQNTGDKLKNFGAGDGGHVYGDQKWKAKPLWRDI</sequence>
<evidence type="ECO:0008006" key="4">
    <source>
        <dbReference type="Google" id="ProtNLM"/>
    </source>
</evidence>
<evidence type="ECO:0000313" key="3">
    <source>
        <dbReference type="Proteomes" id="UP001153069"/>
    </source>
</evidence>
<protein>
    <recommendedName>
        <fullName evidence="4">DUF4189 domain-containing protein</fullName>
    </recommendedName>
</protein>
<organism evidence="2 3">
    <name type="scientific">Seminavis robusta</name>
    <dbReference type="NCBI Taxonomy" id="568900"/>
    <lineage>
        <taxon>Eukaryota</taxon>
        <taxon>Sar</taxon>
        <taxon>Stramenopiles</taxon>
        <taxon>Ochrophyta</taxon>
        <taxon>Bacillariophyta</taxon>
        <taxon>Bacillariophyceae</taxon>
        <taxon>Bacillariophycidae</taxon>
        <taxon>Naviculales</taxon>
        <taxon>Naviculaceae</taxon>
        <taxon>Seminavis</taxon>
    </lineage>
</organism>
<accession>A0A9N8EMA2</accession>
<dbReference type="AlphaFoldDB" id="A0A9N8EMA2"/>
<dbReference type="EMBL" id="CAICTM010001354">
    <property type="protein sequence ID" value="CAB9522915.1"/>
    <property type="molecule type" value="Genomic_DNA"/>
</dbReference>
<feature type="signal peptide" evidence="1">
    <location>
        <begin position="1"/>
        <end position="19"/>
    </location>
</feature>